<gene>
    <name evidence="1" type="ORF">J2750_002080</name>
</gene>
<name>A0AA90Z903_9EURY</name>
<sequence>MLHTTLNYLAPISLMRSDRWLNTFLQKKPFNTPKTNINNIAKQALSDYHPYKHRREDQKFALGNCLDENSTTGYSLNFLGKLADEFLENKGDRVEINPKTLDDWSRLISKVDPVWILGWKYAELLWNDELTVSQFAQLDGKQCPNAFPEQDKTKEFADNHAHLNGTGSSNFGLFSFSWEPYESSKQKPWPTFPEFSYLNSNTIKQEDIPFILNNLFIYMAKQIFSLGGSKPNSSDIISLRPKITSIGSIIKLIEANNIPQQLLARARSDSISLDHKWLMLITALLYVERYD</sequence>
<protein>
    <submittedName>
        <fullName evidence="1">Uncharacterized protein</fullName>
    </submittedName>
</protein>
<evidence type="ECO:0000313" key="1">
    <source>
        <dbReference type="EMBL" id="MDR6223610.1"/>
    </source>
</evidence>
<comment type="caution">
    <text evidence="1">The sequence shown here is derived from an EMBL/GenBank/DDBJ whole genome shotgun (WGS) entry which is preliminary data.</text>
</comment>
<dbReference type="EMBL" id="JAVDQI010000009">
    <property type="protein sequence ID" value="MDR6223610.1"/>
    <property type="molecule type" value="Genomic_DNA"/>
</dbReference>
<organism evidence="1 2">
    <name type="scientific">Methanococcoides alaskense</name>
    <dbReference type="NCBI Taxonomy" id="325778"/>
    <lineage>
        <taxon>Archaea</taxon>
        <taxon>Methanobacteriati</taxon>
        <taxon>Methanobacteriota</taxon>
        <taxon>Stenosarchaea group</taxon>
        <taxon>Methanomicrobia</taxon>
        <taxon>Methanosarcinales</taxon>
        <taxon>Methanosarcinaceae</taxon>
        <taxon>Methanococcoides</taxon>
    </lineage>
</organism>
<accession>A0AA90Z903</accession>
<evidence type="ECO:0000313" key="2">
    <source>
        <dbReference type="Proteomes" id="UP001185015"/>
    </source>
</evidence>
<dbReference type="AlphaFoldDB" id="A0AA90Z903"/>
<keyword evidence="2" id="KW-1185">Reference proteome</keyword>
<dbReference type="RefSeq" id="WP_309741024.1">
    <property type="nucleotide sequence ID" value="NZ_JAVDQI010000009.1"/>
</dbReference>
<reference evidence="1 2" key="1">
    <citation type="submission" date="2023-07" db="EMBL/GenBank/DDBJ databases">
        <title>Genomic Encyclopedia of Type Strains, Phase IV (KMG-IV): sequencing the most valuable type-strain genomes for metagenomic binning, comparative biology and taxonomic classification.</title>
        <authorList>
            <person name="Goeker M."/>
        </authorList>
    </citation>
    <scope>NUCLEOTIDE SEQUENCE [LARGE SCALE GENOMIC DNA]</scope>
    <source>
        <strain evidence="1 2">DSM 17273</strain>
    </source>
</reference>
<dbReference type="Proteomes" id="UP001185015">
    <property type="component" value="Unassembled WGS sequence"/>
</dbReference>
<proteinExistence type="predicted"/>